<organism evidence="1 2">
    <name type="scientific">Pristionchus mayeri</name>
    <dbReference type="NCBI Taxonomy" id="1317129"/>
    <lineage>
        <taxon>Eukaryota</taxon>
        <taxon>Metazoa</taxon>
        <taxon>Ecdysozoa</taxon>
        <taxon>Nematoda</taxon>
        <taxon>Chromadorea</taxon>
        <taxon>Rhabditida</taxon>
        <taxon>Rhabditina</taxon>
        <taxon>Diplogasteromorpha</taxon>
        <taxon>Diplogasteroidea</taxon>
        <taxon>Neodiplogasteridae</taxon>
        <taxon>Pristionchus</taxon>
    </lineage>
</organism>
<accession>A0AAN5D2B8</accession>
<dbReference type="PANTHER" id="PTHR22744:SF14">
    <property type="entry name" value="BTB DOMAIN-CONTAINING PROTEIN-RELATED"/>
    <property type="match status" value="1"/>
</dbReference>
<dbReference type="InterPro" id="IPR011333">
    <property type="entry name" value="SKP1/BTB/POZ_sf"/>
</dbReference>
<dbReference type="Gene3D" id="3.30.710.10">
    <property type="entry name" value="Potassium Channel Kv1.1, Chain A"/>
    <property type="match status" value="1"/>
</dbReference>
<gene>
    <name evidence="1" type="ORF">PMAYCL1PPCAC_25473</name>
</gene>
<protein>
    <submittedName>
        <fullName evidence="1">Uncharacterized protein</fullName>
    </submittedName>
</protein>
<dbReference type="PANTHER" id="PTHR22744">
    <property type="entry name" value="HELIX LOOP HELIX PROTEIN 21-RELATED"/>
    <property type="match status" value="1"/>
</dbReference>
<dbReference type="EMBL" id="BTRK01000005">
    <property type="protein sequence ID" value="GMR55278.1"/>
    <property type="molecule type" value="Genomic_DNA"/>
</dbReference>
<name>A0AAN5D2B8_9BILA</name>
<dbReference type="Proteomes" id="UP001328107">
    <property type="component" value="Unassembled WGS sequence"/>
</dbReference>
<sequence length="106" mass="12018">MILNIILINCPDCTVSHILKLADQFQMKRVVKQAEKHLNQSNGIDKIKKLVLADKYGLESVKYYCLDSFTSLTEMTSKLKLSKELYTFSDGMKATICDRVVSLAKV</sequence>
<dbReference type="AlphaFoldDB" id="A0AAN5D2B8"/>
<evidence type="ECO:0000313" key="2">
    <source>
        <dbReference type="Proteomes" id="UP001328107"/>
    </source>
</evidence>
<proteinExistence type="predicted"/>
<evidence type="ECO:0000313" key="1">
    <source>
        <dbReference type="EMBL" id="GMR55278.1"/>
    </source>
</evidence>
<reference evidence="2" key="1">
    <citation type="submission" date="2022-10" db="EMBL/GenBank/DDBJ databases">
        <title>Genome assembly of Pristionchus species.</title>
        <authorList>
            <person name="Yoshida K."/>
            <person name="Sommer R.J."/>
        </authorList>
    </citation>
    <scope>NUCLEOTIDE SEQUENCE [LARGE SCALE GENOMIC DNA]</scope>
    <source>
        <strain evidence="2">RS5460</strain>
    </source>
</reference>
<comment type="caution">
    <text evidence="1">The sequence shown here is derived from an EMBL/GenBank/DDBJ whole genome shotgun (WGS) entry which is preliminary data.</text>
</comment>
<keyword evidence="2" id="KW-1185">Reference proteome</keyword>